<evidence type="ECO:0000256" key="2">
    <source>
        <dbReference type="ARBA" id="ARBA00012379"/>
    </source>
</evidence>
<dbReference type="PANTHER" id="PTHR11241">
    <property type="entry name" value="DEOXYURIDINE 5'-TRIPHOSPHATE NUCLEOTIDOHYDROLASE"/>
    <property type="match status" value="1"/>
</dbReference>
<comment type="caution">
    <text evidence="7">The sequence shown here is derived from an EMBL/GenBank/DDBJ whole genome shotgun (WGS) entry which is preliminary data.</text>
</comment>
<keyword evidence="4" id="KW-0546">Nucleotide metabolism</keyword>
<evidence type="ECO:0000259" key="6">
    <source>
        <dbReference type="Pfam" id="PF00692"/>
    </source>
</evidence>
<dbReference type="AlphaFoldDB" id="A0A0G1X7F9"/>
<dbReference type="EC" id="3.6.1.23" evidence="2"/>
<reference evidence="7 8" key="1">
    <citation type="journal article" date="2015" name="Nature">
        <title>rRNA introns, odd ribosomes, and small enigmatic genomes across a large radiation of phyla.</title>
        <authorList>
            <person name="Brown C.T."/>
            <person name="Hug L.A."/>
            <person name="Thomas B.C."/>
            <person name="Sharon I."/>
            <person name="Castelle C.J."/>
            <person name="Singh A."/>
            <person name="Wilkins M.J."/>
            <person name="Williams K.H."/>
            <person name="Banfield J.F."/>
        </authorList>
    </citation>
    <scope>NUCLEOTIDE SEQUENCE [LARGE SCALE GENOMIC DNA]</scope>
</reference>
<sequence>MRVRITRIDKTLPLPIYKTAGAAGFDLITREDTVIRPGEITRIPCNMIVQTPPGYMLLLTMRSSTPSKKPGLIKPHSVGIVDSDYCGPEDELKFQVQNVGDQNITVERGEAIGQGIFVKIEQVQLLEVEQTAAVSRGGFGSTG</sequence>
<gene>
    <name evidence="7" type="ORF">VF00_C0002G0266</name>
</gene>
<dbReference type="GO" id="GO:0004170">
    <property type="term" value="F:dUTP diphosphatase activity"/>
    <property type="evidence" value="ECO:0007669"/>
    <property type="project" value="UniProtKB-EC"/>
</dbReference>
<dbReference type="Pfam" id="PF00692">
    <property type="entry name" value="dUTPase"/>
    <property type="match status" value="1"/>
</dbReference>
<comment type="similarity">
    <text evidence="1">Belongs to the dUTPase family.</text>
</comment>
<name>A0A0G1X7F9_UNCK3</name>
<accession>A0A0G1X7F9</accession>
<dbReference type="InterPro" id="IPR033704">
    <property type="entry name" value="dUTPase_trimeric"/>
</dbReference>
<dbReference type="InterPro" id="IPR008181">
    <property type="entry name" value="dUTPase"/>
</dbReference>
<dbReference type="EMBL" id="LCRB01000002">
    <property type="protein sequence ID" value="KKW26941.1"/>
    <property type="molecule type" value="Genomic_DNA"/>
</dbReference>
<dbReference type="Proteomes" id="UP000034913">
    <property type="component" value="Unassembled WGS sequence"/>
</dbReference>
<dbReference type="GO" id="GO:0000287">
    <property type="term" value="F:magnesium ion binding"/>
    <property type="evidence" value="ECO:0007669"/>
    <property type="project" value="InterPro"/>
</dbReference>
<dbReference type="SUPFAM" id="SSF51283">
    <property type="entry name" value="dUTPase-like"/>
    <property type="match status" value="1"/>
</dbReference>
<dbReference type="Gene3D" id="2.70.40.10">
    <property type="match status" value="1"/>
</dbReference>
<comment type="catalytic activity">
    <reaction evidence="5">
        <text>dUTP + H2O = dUMP + diphosphate + H(+)</text>
        <dbReference type="Rhea" id="RHEA:10248"/>
        <dbReference type="ChEBI" id="CHEBI:15377"/>
        <dbReference type="ChEBI" id="CHEBI:15378"/>
        <dbReference type="ChEBI" id="CHEBI:33019"/>
        <dbReference type="ChEBI" id="CHEBI:61555"/>
        <dbReference type="ChEBI" id="CHEBI:246422"/>
        <dbReference type="EC" id="3.6.1.23"/>
    </reaction>
</comment>
<organism evidence="7 8">
    <name type="scientific">candidate division Kazan bacterium GW2011_GWB1_52_7</name>
    <dbReference type="NCBI Taxonomy" id="1620414"/>
    <lineage>
        <taxon>Bacteria</taxon>
        <taxon>Bacteria division Kazan-3B-28</taxon>
    </lineage>
</organism>
<evidence type="ECO:0000256" key="5">
    <source>
        <dbReference type="ARBA" id="ARBA00047686"/>
    </source>
</evidence>
<keyword evidence="3 7" id="KW-0378">Hydrolase</keyword>
<evidence type="ECO:0000256" key="1">
    <source>
        <dbReference type="ARBA" id="ARBA00006581"/>
    </source>
</evidence>
<dbReference type="CDD" id="cd07557">
    <property type="entry name" value="trimeric_dUTPase"/>
    <property type="match status" value="1"/>
</dbReference>
<feature type="domain" description="dUTPase-like" evidence="6">
    <location>
        <begin position="13"/>
        <end position="143"/>
    </location>
</feature>
<evidence type="ECO:0000313" key="7">
    <source>
        <dbReference type="EMBL" id="KKW26941.1"/>
    </source>
</evidence>
<dbReference type="GO" id="GO:0006226">
    <property type="term" value="P:dUMP biosynthetic process"/>
    <property type="evidence" value="ECO:0007669"/>
    <property type="project" value="InterPro"/>
</dbReference>
<evidence type="ECO:0000313" key="8">
    <source>
        <dbReference type="Proteomes" id="UP000034913"/>
    </source>
</evidence>
<dbReference type="GO" id="GO:0046081">
    <property type="term" value="P:dUTP catabolic process"/>
    <property type="evidence" value="ECO:0007669"/>
    <property type="project" value="InterPro"/>
</dbReference>
<dbReference type="PANTHER" id="PTHR11241:SF0">
    <property type="entry name" value="DEOXYURIDINE 5'-TRIPHOSPHATE NUCLEOTIDOHYDROLASE"/>
    <property type="match status" value="1"/>
</dbReference>
<dbReference type="InterPro" id="IPR036157">
    <property type="entry name" value="dUTPase-like_sf"/>
</dbReference>
<protein>
    <recommendedName>
        <fullName evidence="2">dUTP diphosphatase</fullName>
        <ecNumber evidence="2">3.6.1.23</ecNumber>
    </recommendedName>
</protein>
<proteinExistence type="inferred from homology"/>
<evidence type="ECO:0000256" key="3">
    <source>
        <dbReference type="ARBA" id="ARBA00022801"/>
    </source>
</evidence>
<evidence type="ECO:0000256" key="4">
    <source>
        <dbReference type="ARBA" id="ARBA00023080"/>
    </source>
</evidence>
<dbReference type="InterPro" id="IPR029054">
    <property type="entry name" value="dUTPase-like"/>
</dbReference>